<dbReference type="AlphaFoldDB" id="A0A066UHI9"/>
<dbReference type="PANTHER" id="PTHR34473">
    <property type="entry name" value="UPF0699 TRANSMEMBRANE PROTEIN YDBS"/>
    <property type="match status" value="1"/>
</dbReference>
<feature type="domain" description="YdbS-like PH" evidence="2">
    <location>
        <begin position="69"/>
        <end position="145"/>
    </location>
</feature>
<accession>A0A066UHI9</accession>
<dbReference type="PIRSF" id="PIRSF026631">
    <property type="entry name" value="UCP026631"/>
    <property type="match status" value="1"/>
</dbReference>
<evidence type="ECO:0000259" key="2">
    <source>
        <dbReference type="Pfam" id="PF03703"/>
    </source>
</evidence>
<sequence>MSGLPGSDRPAAAGWRRLDRRTLGVTALLMAGVAVSAGTPIAIGTRSLWLVPAAVLLVGAGVLAEYLRWRFTRFRCTAERLEVEFRFAVHTRKSLPRDRIRNVDLTAGPLHRLFGVATLSIGTGQQDRITLSPLARADAEALRTELLHRLPEPSTQDGLLAALDPRWIRYAPMSFVAPTLGLAAFGSLFKVADWFGAGGGLVKWLFALFGDLPLAVSILLLLVLALVAGVAGAVGLFAEMWWHYRLDREPGGTLRVRRGLLTTRTITVEERRLRGVELVEPLGARLAGAARVDAIATGMERDDDDKTESKTLLPAAPKAVAHDVAERVLGERVETAGLVPHPVAARGRRLRWALVAAVTPVLVLLLLGVLLTDVLLVVAVAFAAVALPVAVLLALDAYRGLGHGVRGRYLLTRAGSVRRSTAVLTRDGVIGWTVKQSVFQRRRGLATFTATTAAGSGAYAILDADAAEGLEFAAEAVPGVLTPFLETSARAEPSRT</sequence>
<proteinExistence type="predicted"/>
<keyword evidence="1" id="KW-0812">Transmembrane</keyword>
<gene>
    <name evidence="3" type="ORF">DV20_02755</name>
</gene>
<evidence type="ECO:0000313" key="4">
    <source>
        <dbReference type="Proteomes" id="UP000027345"/>
    </source>
</evidence>
<feature type="transmembrane region" description="Helical" evidence="1">
    <location>
        <begin position="377"/>
        <end position="398"/>
    </location>
</feature>
<feature type="transmembrane region" description="Helical" evidence="1">
    <location>
        <begin position="49"/>
        <end position="67"/>
    </location>
</feature>
<dbReference type="eggNOG" id="COG3428">
    <property type="taxonomic scope" value="Bacteria"/>
</dbReference>
<organism evidence="3 4">
    <name type="scientific">Amycolatopsis rifamycinica</name>
    <dbReference type="NCBI Taxonomy" id="287986"/>
    <lineage>
        <taxon>Bacteria</taxon>
        <taxon>Bacillati</taxon>
        <taxon>Actinomycetota</taxon>
        <taxon>Actinomycetes</taxon>
        <taxon>Pseudonocardiales</taxon>
        <taxon>Pseudonocardiaceae</taxon>
        <taxon>Amycolatopsis</taxon>
    </lineage>
</organism>
<dbReference type="Proteomes" id="UP000027345">
    <property type="component" value="Unassembled WGS sequence"/>
</dbReference>
<evidence type="ECO:0000313" key="3">
    <source>
        <dbReference type="EMBL" id="KDN23658.1"/>
    </source>
</evidence>
<dbReference type="RefSeq" id="WP_051735771.1">
    <property type="nucleotide sequence ID" value="NZ_JMQI01000005.1"/>
</dbReference>
<dbReference type="PANTHER" id="PTHR34473:SF2">
    <property type="entry name" value="UPF0699 TRANSMEMBRANE PROTEIN YDBT"/>
    <property type="match status" value="1"/>
</dbReference>
<feature type="transmembrane region" description="Helical" evidence="1">
    <location>
        <begin position="352"/>
        <end position="371"/>
    </location>
</feature>
<reference evidence="3 4" key="1">
    <citation type="submission" date="2014-05" db="EMBL/GenBank/DDBJ databases">
        <title>Draft genome sequence of Amycolatopsis rifamycinica DSM 46095.</title>
        <authorList>
            <person name="Lal R."/>
            <person name="Saxena A."/>
            <person name="Kumari R."/>
            <person name="Mukherjee U."/>
            <person name="Singh P."/>
            <person name="Sangwan N."/>
            <person name="Mahato N.K."/>
        </authorList>
    </citation>
    <scope>NUCLEOTIDE SEQUENCE [LARGE SCALE GENOMIC DNA]</scope>
    <source>
        <strain evidence="3 4">DSM 46095</strain>
    </source>
</reference>
<dbReference type="EMBL" id="JMQI01000005">
    <property type="protein sequence ID" value="KDN23658.1"/>
    <property type="molecule type" value="Genomic_DNA"/>
</dbReference>
<dbReference type="InterPro" id="IPR014529">
    <property type="entry name" value="UCP026631"/>
</dbReference>
<dbReference type="Pfam" id="PF03703">
    <property type="entry name" value="bPH_2"/>
    <property type="match status" value="2"/>
</dbReference>
<feature type="transmembrane region" description="Helical" evidence="1">
    <location>
        <begin position="175"/>
        <end position="192"/>
    </location>
</feature>
<dbReference type="InterPro" id="IPR005182">
    <property type="entry name" value="YdbS-like_PH"/>
</dbReference>
<evidence type="ECO:0000256" key="1">
    <source>
        <dbReference type="SAM" id="Phobius"/>
    </source>
</evidence>
<feature type="transmembrane region" description="Helical" evidence="1">
    <location>
        <begin position="23"/>
        <end position="43"/>
    </location>
</feature>
<name>A0A066UHI9_9PSEU</name>
<feature type="transmembrane region" description="Helical" evidence="1">
    <location>
        <begin position="212"/>
        <end position="238"/>
    </location>
</feature>
<keyword evidence="1" id="KW-0472">Membrane</keyword>
<keyword evidence="1" id="KW-1133">Transmembrane helix</keyword>
<dbReference type="STRING" id="287986.DV20_02755"/>
<dbReference type="OrthoDB" id="4121259at2"/>
<protein>
    <submittedName>
        <fullName evidence="3">Membrane protein</fullName>
    </submittedName>
</protein>
<keyword evidence="4" id="KW-1185">Reference proteome</keyword>
<comment type="caution">
    <text evidence="3">The sequence shown here is derived from an EMBL/GenBank/DDBJ whole genome shotgun (WGS) entry which is preliminary data.</text>
</comment>
<feature type="domain" description="YdbS-like PH" evidence="2">
    <location>
        <begin position="398"/>
        <end position="470"/>
    </location>
</feature>